<name>A0A210PGG3_MIZYE</name>
<evidence type="ECO:0000256" key="1">
    <source>
        <dbReference type="ARBA" id="ARBA00022723"/>
    </source>
</evidence>
<protein>
    <recommendedName>
        <fullName evidence="7">C2H2-type domain-containing protein</fullName>
    </recommendedName>
</protein>
<dbReference type="InterPro" id="IPR013087">
    <property type="entry name" value="Znf_C2H2_type"/>
</dbReference>
<keyword evidence="9" id="KW-1185">Reference proteome</keyword>
<feature type="region of interest" description="Disordered" evidence="6">
    <location>
        <begin position="128"/>
        <end position="156"/>
    </location>
</feature>
<feature type="compositionally biased region" description="Polar residues" evidence="6">
    <location>
        <begin position="133"/>
        <end position="149"/>
    </location>
</feature>
<feature type="compositionally biased region" description="Polar residues" evidence="6">
    <location>
        <begin position="819"/>
        <end position="832"/>
    </location>
</feature>
<feature type="region of interest" description="Disordered" evidence="6">
    <location>
        <begin position="301"/>
        <end position="400"/>
    </location>
</feature>
<feature type="region of interest" description="Disordered" evidence="6">
    <location>
        <begin position="813"/>
        <end position="840"/>
    </location>
</feature>
<dbReference type="Gene3D" id="3.30.160.60">
    <property type="entry name" value="Classic Zinc Finger"/>
    <property type="match status" value="3"/>
</dbReference>
<feature type="domain" description="C2H2-type" evidence="7">
    <location>
        <begin position="1076"/>
        <end position="1104"/>
    </location>
</feature>
<dbReference type="PROSITE" id="PS50157">
    <property type="entry name" value="ZINC_FINGER_C2H2_2"/>
    <property type="match status" value="1"/>
</dbReference>
<reference evidence="8 9" key="1">
    <citation type="journal article" date="2017" name="Nat. Ecol. Evol.">
        <title>Scallop genome provides insights into evolution of bilaterian karyotype and development.</title>
        <authorList>
            <person name="Wang S."/>
            <person name="Zhang J."/>
            <person name="Jiao W."/>
            <person name="Li J."/>
            <person name="Xun X."/>
            <person name="Sun Y."/>
            <person name="Guo X."/>
            <person name="Huan P."/>
            <person name="Dong B."/>
            <person name="Zhang L."/>
            <person name="Hu X."/>
            <person name="Sun X."/>
            <person name="Wang J."/>
            <person name="Zhao C."/>
            <person name="Wang Y."/>
            <person name="Wang D."/>
            <person name="Huang X."/>
            <person name="Wang R."/>
            <person name="Lv J."/>
            <person name="Li Y."/>
            <person name="Zhang Z."/>
            <person name="Liu B."/>
            <person name="Lu W."/>
            <person name="Hui Y."/>
            <person name="Liang J."/>
            <person name="Zhou Z."/>
            <person name="Hou R."/>
            <person name="Li X."/>
            <person name="Liu Y."/>
            <person name="Li H."/>
            <person name="Ning X."/>
            <person name="Lin Y."/>
            <person name="Zhao L."/>
            <person name="Xing Q."/>
            <person name="Dou J."/>
            <person name="Li Y."/>
            <person name="Mao J."/>
            <person name="Guo H."/>
            <person name="Dou H."/>
            <person name="Li T."/>
            <person name="Mu C."/>
            <person name="Jiang W."/>
            <person name="Fu Q."/>
            <person name="Fu X."/>
            <person name="Miao Y."/>
            <person name="Liu J."/>
            <person name="Yu Q."/>
            <person name="Li R."/>
            <person name="Liao H."/>
            <person name="Li X."/>
            <person name="Kong Y."/>
            <person name="Jiang Z."/>
            <person name="Chourrout D."/>
            <person name="Li R."/>
            <person name="Bao Z."/>
        </authorList>
    </citation>
    <scope>NUCLEOTIDE SEQUENCE [LARGE SCALE GENOMIC DNA]</scope>
    <source>
        <strain evidence="8 9">PY_sf001</strain>
    </source>
</reference>
<dbReference type="PROSITE" id="PS00028">
    <property type="entry name" value="ZINC_FINGER_C2H2_1"/>
    <property type="match status" value="1"/>
</dbReference>
<dbReference type="GO" id="GO:0008270">
    <property type="term" value="F:zinc ion binding"/>
    <property type="evidence" value="ECO:0007669"/>
    <property type="project" value="UniProtKB-KW"/>
</dbReference>
<keyword evidence="4" id="KW-0862">Zinc</keyword>
<sequence length="1133" mass="126666">MAGLQINNVVSLNEGTNPDQMTIKPEPVDEGYDAAFAGTTDESASDTAAAVTYNGSKNATDITFPSGESSNRLRGILSNMLSDTSKELSVKTVIEDLLQKNEYLLAQNNAGLYKPQARNMSCKKDTYCDSPRSESQTSSASVYNINNASPAPKPAQGAILRPGSPTLTCPQPKKDNTLLSLLELGVLDTQTEQTLSNTTQEVVCGVASKAFIMTQEGVNIQTDLQFYWCNFCPFKTDSKQNLLGHVMEHRFHCKTCDYQSFSRADVIRHAVQEHSDFYETAKTLKFCSFLLDFEEKTDHSTKKSSKRKVDEGNKAAVKKAKVDSDRESTGITKKTSEVKEKTSEVKEKTKKSQKKDDEYECFEMEVDEVDDDNDNYESEDEEEEEENEERSTETIITPSSKKEISKALPISVPTLLKQPQLTSVKIPTPPSSNSNISATLSTKASSPLSSKAGNTVTVSSGLCWNCGYCEFVTLSQTFLKTHLNSQHTGKAHKYVAMLVSSQEEMNRIKEKDSTMYQSPNTAVYGNLGNQSSSSSFTPSTPTSIPPASMATPGTDSAGIPERENAEYEDSESDEDFIPAEQKKKYPLTYKCAHCNFNAPVCFKIKEHLQIKHVGCVLYSLDMRAVKLKQRRYVFFCHRKNCSFTTKKTEEYLNHSESCTPWLENGCPEKVDAPAKKCLELTRSFSSKISQKAFQMAKNFKSSKSAEYACVHCSYTSNNNTRVKKHVLSNHKDSDTLMKDLQAHRMKKKMYVYFCKYCLWETRNDGELTDHLKDKHNDSSVVNPAPYASEDEPPMMMEMPATSSLVVNSPTVSIEMDESPPTTTPEESANNSDAGEYDDNFDDLEVPQDVIQSLMDEYVTHEASHGMSPGRPTRNAAAKAQVRCRAQGQSPQLFRCIHCPHMCFGVNLVKKHMKARHSSEPLRSMDLKKKIARSYAYYCFCPKEGCTFSHTSEESVIKHACNDHGFSPENEELQQLNQPTIRGGGSGGGPVRHDVQYECLYCNTNGTSAIKTSMEKMRRHILEDHGGEEVIFRDCVARKLRKTSRIFMCAHLTCGYNTTDQKEYTLHRLAHEKSHIYECAKCQWFTANPDTVASHMSAMHTGSQVTTMEIFLDLDEKGNVVKKVGGTVIKQEPE</sequence>
<dbReference type="Proteomes" id="UP000242188">
    <property type="component" value="Unassembled WGS sequence"/>
</dbReference>
<accession>A0A210PGG3</accession>
<gene>
    <name evidence="8" type="ORF">KP79_PYT08402</name>
</gene>
<keyword evidence="2" id="KW-0677">Repeat</keyword>
<evidence type="ECO:0000313" key="8">
    <source>
        <dbReference type="EMBL" id="OWF35551.1"/>
    </source>
</evidence>
<dbReference type="PANTHER" id="PTHR24403">
    <property type="entry name" value="ZINC FINGER PROTEIN"/>
    <property type="match status" value="1"/>
</dbReference>
<dbReference type="PANTHER" id="PTHR24403:SF67">
    <property type="entry name" value="FI01116P-RELATED"/>
    <property type="match status" value="1"/>
</dbReference>
<feature type="compositionally biased region" description="Basic and acidic residues" evidence="6">
    <location>
        <begin position="301"/>
        <end position="313"/>
    </location>
</feature>
<dbReference type="GO" id="GO:0045944">
    <property type="term" value="P:positive regulation of transcription by RNA polymerase II"/>
    <property type="evidence" value="ECO:0007669"/>
    <property type="project" value="TreeGrafter"/>
</dbReference>
<dbReference type="GO" id="GO:0005634">
    <property type="term" value="C:nucleus"/>
    <property type="evidence" value="ECO:0007669"/>
    <property type="project" value="TreeGrafter"/>
</dbReference>
<evidence type="ECO:0000256" key="6">
    <source>
        <dbReference type="SAM" id="MobiDB-lite"/>
    </source>
</evidence>
<evidence type="ECO:0000256" key="3">
    <source>
        <dbReference type="ARBA" id="ARBA00022771"/>
    </source>
</evidence>
<evidence type="ECO:0000256" key="4">
    <source>
        <dbReference type="ARBA" id="ARBA00022833"/>
    </source>
</evidence>
<organism evidence="8 9">
    <name type="scientific">Mizuhopecten yessoensis</name>
    <name type="common">Japanese scallop</name>
    <name type="synonym">Patinopecten yessoensis</name>
    <dbReference type="NCBI Taxonomy" id="6573"/>
    <lineage>
        <taxon>Eukaryota</taxon>
        <taxon>Metazoa</taxon>
        <taxon>Spiralia</taxon>
        <taxon>Lophotrochozoa</taxon>
        <taxon>Mollusca</taxon>
        <taxon>Bivalvia</taxon>
        <taxon>Autobranchia</taxon>
        <taxon>Pteriomorphia</taxon>
        <taxon>Pectinida</taxon>
        <taxon>Pectinoidea</taxon>
        <taxon>Pectinidae</taxon>
        <taxon>Mizuhopecten</taxon>
    </lineage>
</organism>
<feature type="compositionally biased region" description="Polar residues" evidence="6">
    <location>
        <begin position="519"/>
        <end position="530"/>
    </location>
</feature>
<evidence type="ECO:0000256" key="5">
    <source>
        <dbReference type="PROSITE-ProRule" id="PRU00042"/>
    </source>
</evidence>
<feature type="compositionally biased region" description="Low complexity" evidence="6">
    <location>
        <begin position="531"/>
        <end position="552"/>
    </location>
</feature>
<evidence type="ECO:0000313" key="9">
    <source>
        <dbReference type="Proteomes" id="UP000242188"/>
    </source>
</evidence>
<feature type="compositionally biased region" description="Basic and acidic residues" evidence="6">
    <location>
        <begin position="320"/>
        <end position="347"/>
    </location>
</feature>
<dbReference type="OrthoDB" id="6162960at2759"/>
<dbReference type="InterPro" id="IPR050688">
    <property type="entry name" value="Zinc_finger/UBP_domain"/>
</dbReference>
<feature type="compositionally biased region" description="Acidic residues" evidence="6">
    <location>
        <begin position="358"/>
        <end position="388"/>
    </location>
</feature>
<comment type="caution">
    <text evidence="8">The sequence shown here is derived from an EMBL/GenBank/DDBJ whole genome shotgun (WGS) entry which is preliminary data.</text>
</comment>
<dbReference type="EMBL" id="NEDP02076721">
    <property type="protein sequence ID" value="OWF35551.1"/>
    <property type="molecule type" value="Genomic_DNA"/>
</dbReference>
<feature type="region of interest" description="Disordered" evidence="6">
    <location>
        <begin position="770"/>
        <end position="792"/>
    </location>
</feature>
<proteinExistence type="predicted"/>
<dbReference type="AlphaFoldDB" id="A0A210PGG3"/>
<evidence type="ECO:0000256" key="2">
    <source>
        <dbReference type="ARBA" id="ARBA00022737"/>
    </source>
</evidence>
<evidence type="ECO:0000259" key="7">
    <source>
        <dbReference type="PROSITE" id="PS50157"/>
    </source>
</evidence>
<feature type="region of interest" description="Disordered" evidence="6">
    <location>
        <begin position="519"/>
        <end position="576"/>
    </location>
</feature>
<feature type="compositionally biased region" description="Acidic residues" evidence="6">
    <location>
        <begin position="566"/>
        <end position="576"/>
    </location>
</feature>
<dbReference type="SMART" id="SM00355">
    <property type="entry name" value="ZnF_C2H2"/>
    <property type="match status" value="11"/>
</dbReference>
<keyword evidence="3 5" id="KW-0863">Zinc-finger</keyword>
<keyword evidence="1" id="KW-0479">Metal-binding</keyword>